<evidence type="ECO:0000313" key="1">
    <source>
        <dbReference type="EMBL" id="KAH3802073.1"/>
    </source>
</evidence>
<dbReference type="EMBL" id="JAIWYP010000007">
    <property type="protein sequence ID" value="KAH3802073.1"/>
    <property type="molecule type" value="Genomic_DNA"/>
</dbReference>
<gene>
    <name evidence="1" type="ORF">DPMN_155741</name>
</gene>
<name>A0A9D4FNG2_DREPO</name>
<dbReference type="Proteomes" id="UP000828390">
    <property type="component" value="Unassembled WGS sequence"/>
</dbReference>
<evidence type="ECO:0000313" key="2">
    <source>
        <dbReference type="Proteomes" id="UP000828390"/>
    </source>
</evidence>
<protein>
    <submittedName>
        <fullName evidence="1">Uncharacterized protein</fullName>
    </submittedName>
</protein>
<comment type="caution">
    <text evidence="1">The sequence shown here is derived from an EMBL/GenBank/DDBJ whole genome shotgun (WGS) entry which is preliminary data.</text>
</comment>
<dbReference type="AlphaFoldDB" id="A0A9D4FNG2"/>
<accession>A0A9D4FNG2</accession>
<reference evidence="1" key="1">
    <citation type="journal article" date="2019" name="bioRxiv">
        <title>The Genome of the Zebra Mussel, Dreissena polymorpha: A Resource for Invasive Species Research.</title>
        <authorList>
            <person name="McCartney M.A."/>
            <person name="Auch B."/>
            <person name="Kono T."/>
            <person name="Mallez S."/>
            <person name="Zhang Y."/>
            <person name="Obille A."/>
            <person name="Becker A."/>
            <person name="Abrahante J.E."/>
            <person name="Garbe J."/>
            <person name="Badalamenti J.P."/>
            <person name="Herman A."/>
            <person name="Mangelson H."/>
            <person name="Liachko I."/>
            <person name="Sullivan S."/>
            <person name="Sone E.D."/>
            <person name="Koren S."/>
            <person name="Silverstein K.A.T."/>
            <person name="Beckman K.B."/>
            <person name="Gohl D.M."/>
        </authorList>
    </citation>
    <scope>NUCLEOTIDE SEQUENCE</scope>
    <source>
        <strain evidence="1">Duluth1</strain>
        <tissue evidence="1">Whole animal</tissue>
    </source>
</reference>
<sequence length="66" mass="7691">MEEILELWESLQKATEFKGNRLREECQQQQLNHSVGDVGSWLGDVEGKLMPKARLRTKFLNSFNLI</sequence>
<organism evidence="1 2">
    <name type="scientific">Dreissena polymorpha</name>
    <name type="common">Zebra mussel</name>
    <name type="synonym">Mytilus polymorpha</name>
    <dbReference type="NCBI Taxonomy" id="45954"/>
    <lineage>
        <taxon>Eukaryota</taxon>
        <taxon>Metazoa</taxon>
        <taxon>Spiralia</taxon>
        <taxon>Lophotrochozoa</taxon>
        <taxon>Mollusca</taxon>
        <taxon>Bivalvia</taxon>
        <taxon>Autobranchia</taxon>
        <taxon>Heteroconchia</taxon>
        <taxon>Euheterodonta</taxon>
        <taxon>Imparidentia</taxon>
        <taxon>Neoheterodontei</taxon>
        <taxon>Myida</taxon>
        <taxon>Dreissenoidea</taxon>
        <taxon>Dreissenidae</taxon>
        <taxon>Dreissena</taxon>
    </lineage>
</organism>
<keyword evidence="2" id="KW-1185">Reference proteome</keyword>
<proteinExistence type="predicted"/>
<dbReference type="SUPFAM" id="SSF46966">
    <property type="entry name" value="Spectrin repeat"/>
    <property type="match status" value="1"/>
</dbReference>
<dbReference type="Gene3D" id="1.20.58.60">
    <property type="match status" value="1"/>
</dbReference>
<reference evidence="1" key="2">
    <citation type="submission" date="2020-11" db="EMBL/GenBank/DDBJ databases">
        <authorList>
            <person name="McCartney M.A."/>
            <person name="Auch B."/>
            <person name="Kono T."/>
            <person name="Mallez S."/>
            <person name="Becker A."/>
            <person name="Gohl D.M."/>
            <person name="Silverstein K.A.T."/>
            <person name="Koren S."/>
            <person name="Bechman K.B."/>
            <person name="Herman A."/>
            <person name="Abrahante J.E."/>
            <person name="Garbe J."/>
        </authorList>
    </citation>
    <scope>NUCLEOTIDE SEQUENCE</scope>
    <source>
        <strain evidence="1">Duluth1</strain>
        <tissue evidence="1">Whole animal</tissue>
    </source>
</reference>